<keyword evidence="2 5" id="KW-1015">Disulfide bond</keyword>
<accession>A0A6A6UIY9</accession>
<dbReference type="OrthoDB" id="10263751at2759"/>
<dbReference type="AlphaFoldDB" id="A0A6A6UIY9"/>
<dbReference type="Pfam" id="PF00085">
    <property type="entry name" value="Thioredoxin"/>
    <property type="match status" value="1"/>
</dbReference>
<feature type="domain" description="Thioredoxin" evidence="6">
    <location>
        <begin position="1"/>
        <end position="114"/>
    </location>
</feature>
<evidence type="ECO:0000256" key="2">
    <source>
        <dbReference type="ARBA" id="ARBA00023157"/>
    </source>
</evidence>
<gene>
    <name evidence="7" type="ORF">BT63DRAFT_452171</name>
</gene>
<proteinExistence type="inferred from homology"/>
<dbReference type="CDD" id="cd02947">
    <property type="entry name" value="TRX_family"/>
    <property type="match status" value="1"/>
</dbReference>
<dbReference type="PRINTS" id="PR00421">
    <property type="entry name" value="THIOREDOXIN"/>
</dbReference>
<keyword evidence="5" id="KW-0676">Redox-active center</keyword>
<dbReference type="GO" id="GO:0015035">
    <property type="term" value="F:protein-disulfide reductase activity"/>
    <property type="evidence" value="ECO:0007669"/>
    <property type="project" value="InterPro"/>
</dbReference>
<dbReference type="PANTHER" id="PTHR46115">
    <property type="entry name" value="THIOREDOXIN-LIKE PROTEIN 1"/>
    <property type="match status" value="1"/>
</dbReference>
<reference evidence="7" key="1">
    <citation type="journal article" date="2020" name="Stud. Mycol.">
        <title>101 Dothideomycetes genomes: a test case for predicting lifestyles and emergence of pathogens.</title>
        <authorList>
            <person name="Haridas S."/>
            <person name="Albert R."/>
            <person name="Binder M."/>
            <person name="Bloem J."/>
            <person name="Labutti K."/>
            <person name="Salamov A."/>
            <person name="Andreopoulos B."/>
            <person name="Baker S."/>
            <person name="Barry K."/>
            <person name="Bills G."/>
            <person name="Bluhm B."/>
            <person name="Cannon C."/>
            <person name="Castanera R."/>
            <person name="Culley D."/>
            <person name="Daum C."/>
            <person name="Ezra D."/>
            <person name="Gonzalez J."/>
            <person name="Henrissat B."/>
            <person name="Kuo A."/>
            <person name="Liang C."/>
            <person name="Lipzen A."/>
            <person name="Lutzoni F."/>
            <person name="Magnuson J."/>
            <person name="Mondo S."/>
            <person name="Nolan M."/>
            <person name="Ohm R."/>
            <person name="Pangilinan J."/>
            <person name="Park H.-J."/>
            <person name="Ramirez L."/>
            <person name="Alfaro M."/>
            <person name="Sun H."/>
            <person name="Tritt A."/>
            <person name="Yoshinaga Y."/>
            <person name="Zwiers L.-H."/>
            <person name="Turgeon B."/>
            <person name="Goodwin S."/>
            <person name="Spatafora J."/>
            <person name="Crous P."/>
            <person name="Grigoriev I."/>
        </authorList>
    </citation>
    <scope>NUCLEOTIDE SEQUENCE</scope>
    <source>
        <strain evidence="7">CBS 115976</strain>
    </source>
</reference>
<feature type="active site" description="Nucleophile" evidence="4">
    <location>
        <position position="43"/>
    </location>
</feature>
<evidence type="ECO:0000313" key="8">
    <source>
        <dbReference type="Proteomes" id="UP000799302"/>
    </source>
</evidence>
<evidence type="ECO:0000256" key="5">
    <source>
        <dbReference type="PIRSR" id="PIRSR000077-4"/>
    </source>
</evidence>
<keyword evidence="8" id="KW-1185">Reference proteome</keyword>
<dbReference type="Proteomes" id="UP000799302">
    <property type="component" value="Unassembled WGS sequence"/>
</dbReference>
<dbReference type="InterPro" id="IPR036249">
    <property type="entry name" value="Thioredoxin-like_sf"/>
</dbReference>
<dbReference type="InterPro" id="IPR013766">
    <property type="entry name" value="Thioredoxin_domain"/>
</dbReference>
<organism evidence="7 8">
    <name type="scientific">Microthyrium microscopicum</name>
    <dbReference type="NCBI Taxonomy" id="703497"/>
    <lineage>
        <taxon>Eukaryota</taxon>
        <taxon>Fungi</taxon>
        <taxon>Dikarya</taxon>
        <taxon>Ascomycota</taxon>
        <taxon>Pezizomycotina</taxon>
        <taxon>Dothideomycetes</taxon>
        <taxon>Dothideomycetes incertae sedis</taxon>
        <taxon>Microthyriales</taxon>
        <taxon>Microthyriaceae</taxon>
        <taxon>Microthyrium</taxon>
    </lineage>
</organism>
<dbReference type="InterPro" id="IPR005746">
    <property type="entry name" value="Thioredoxin"/>
</dbReference>
<evidence type="ECO:0000256" key="1">
    <source>
        <dbReference type="ARBA" id="ARBA00008987"/>
    </source>
</evidence>
<feature type="site" description="Contributes to redox potential value" evidence="4">
    <location>
        <position position="42"/>
    </location>
</feature>
<evidence type="ECO:0000259" key="6">
    <source>
        <dbReference type="PROSITE" id="PS51352"/>
    </source>
</evidence>
<dbReference type="EMBL" id="MU004232">
    <property type="protein sequence ID" value="KAF2671666.1"/>
    <property type="molecule type" value="Genomic_DNA"/>
</dbReference>
<dbReference type="SUPFAM" id="SSF52833">
    <property type="entry name" value="Thioredoxin-like"/>
    <property type="match status" value="1"/>
</dbReference>
<feature type="disulfide bond" description="Redox-active" evidence="5">
    <location>
        <begin position="40"/>
        <end position="43"/>
    </location>
</feature>
<dbReference type="PROSITE" id="PS51352">
    <property type="entry name" value="THIOREDOXIN_2"/>
    <property type="match status" value="1"/>
</dbReference>
<feature type="active site" description="Nucleophile" evidence="4">
    <location>
        <position position="40"/>
    </location>
</feature>
<evidence type="ECO:0000256" key="4">
    <source>
        <dbReference type="PIRSR" id="PIRSR000077-1"/>
    </source>
</evidence>
<dbReference type="Gene3D" id="3.40.30.10">
    <property type="entry name" value="Glutaredoxin"/>
    <property type="match status" value="1"/>
</dbReference>
<feature type="site" description="Contributes to redox potential value" evidence="4">
    <location>
        <position position="41"/>
    </location>
</feature>
<sequence>MADIKATAGAVHNLETKADFDKYITGGEGVAVLDAFAEWCGPCKMIAPHIKTMSEKTDKVKFYKFDVDALPAVAQELNIRAMPTFIVYKDGEEVQKIVGANIKAIETAIASADASESKE</sequence>
<evidence type="ECO:0000313" key="7">
    <source>
        <dbReference type="EMBL" id="KAF2671666.1"/>
    </source>
</evidence>
<comment type="similarity">
    <text evidence="1 3">Belongs to the thioredoxin family.</text>
</comment>
<name>A0A6A6UIY9_9PEZI</name>
<evidence type="ECO:0000256" key="3">
    <source>
        <dbReference type="PIRNR" id="PIRNR000077"/>
    </source>
</evidence>
<dbReference type="PIRSF" id="PIRSF000077">
    <property type="entry name" value="Thioredoxin"/>
    <property type="match status" value="1"/>
</dbReference>
<protein>
    <recommendedName>
        <fullName evidence="3">Thioredoxin</fullName>
    </recommendedName>
</protein>
<feature type="site" description="Contributes to redox potential value" evidence="4">
    <location>
        <position position="34"/>
    </location>
</feature>